<dbReference type="PANTHER" id="PTHR24258">
    <property type="entry name" value="SERINE PROTEASE-RELATED"/>
    <property type="match status" value="1"/>
</dbReference>
<dbReference type="GO" id="GO:0006508">
    <property type="term" value="P:proteolysis"/>
    <property type="evidence" value="ECO:0007669"/>
    <property type="project" value="InterPro"/>
</dbReference>
<dbReference type="Gene3D" id="2.40.10.10">
    <property type="entry name" value="Trypsin-like serine proteases"/>
    <property type="match status" value="2"/>
</dbReference>
<gene>
    <name evidence="8" type="ORF">B4U79_12278</name>
    <name evidence="7" type="ORF">B4U79_15356</name>
</gene>
<protein>
    <submittedName>
        <fullName evidence="8">Serine proteinase stubble-like protein</fullName>
    </submittedName>
</protein>
<sequence length="478" mass="53346">MVFANFFKILLLTLFIHNLCVNCSRGRDISSSRTRQGNKYSRNYNISPRTNSGTQKPKGRYDAYDVDDPLVKPDEAKPDGTYEPEKPNPGNFEEVSEKPGVGEQPYPGEGKPGKEGDDIGANGCICVPYYQCDNGHIIDDGSGIIDPRKKAPPPKELPLDANYQPPYCGTFHVCCSQPEVSTQQPYVHRCGVRNPSGINRRVLTPADKGESDFGEWPWQVAVLKNEKNVNLFQCGGVLIDAFHVLTVAHCVVNYARNYNLLKVRLGEWDTQQTNEFLPHEDYNVAKIIIHPGYKNSSLWNDIAILKLDKKVVFQPNIDTICLPYPNEVFDNQQCVTTGWGKNAYRGGSYSNILKEVSLPVIPHYKCQESLRKTRLGSRFRLHDSFICAGGEEGRDSCKGDGGGPLTCYRKDGTYALAGNNVDKCKKSLMSPEIGLVSWGIDCGHAGVPGVYVKVQKFLDWISKNTKINIENYRPNNNV</sequence>
<evidence type="ECO:0000313" key="8">
    <source>
        <dbReference type="EMBL" id="RWS08879.1"/>
    </source>
</evidence>
<dbReference type="EMBL" id="NCKU01004019">
    <property type="protein sequence ID" value="RWS06566.1"/>
    <property type="molecule type" value="Genomic_DNA"/>
</dbReference>
<keyword evidence="2" id="KW-0964">Secreted</keyword>
<evidence type="ECO:0000313" key="7">
    <source>
        <dbReference type="EMBL" id="RWS06566.1"/>
    </source>
</evidence>
<evidence type="ECO:0000256" key="5">
    <source>
        <dbReference type="SAM" id="SignalP"/>
    </source>
</evidence>
<evidence type="ECO:0000313" key="9">
    <source>
        <dbReference type="Proteomes" id="UP000285301"/>
    </source>
</evidence>
<comment type="subcellular location">
    <subcellularLocation>
        <location evidence="1">Secreted</location>
    </subcellularLocation>
</comment>
<dbReference type="AlphaFoldDB" id="A0A443R0S0"/>
<evidence type="ECO:0000256" key="2">
    <source>
        <dbReference type="ARBA" id="ARBA00022525"/>
    </source>
</evidence>
<feature type="compositionally biased region" description="Basic and acidic residues" evidence="4">
    <location>
        <begin position="59"/>
        <end position="86"/>
    </location>
</feature>
<dbReference type="Pfam" id="PF18322">
    <property type="entry name" value="CLIP_1"/>
    <property type="match status" value="1"/>
</dbReference>
<reference evidence="8 9" key="1">
    <citation type="journal article" date="2018" name="Gigascience">
        <title>Genomes of trombidid mites reveal novel predicted allergens and laterally-transferred genes associated with secondary metabolism.</title>
        <authorList>
            <person name="Dong X."/>
            <person name="Chaisiri K."/>
            <person name="Xia D."/>
            <person name="Armstrong S.D."/>
            <person name="Fang Y."/>
            <person name="Donnelly M.J."/>
            <person name="Kadowaki T."/>
            <person name="McGarry J.W."/>
            <person name="Darby A.C."/>
            <person name="Makepeace B.L."/>
        </authorList>
    </citation>
    <scope>NUCLEOTIDE SEQUENCE [LARGE SCALE GENOMIC DNA]</scope>
    <source>
        <strain evidence="8">UoL-WK</strain>
    </source>
</reference>
<dbReference type="InterPro" id="IPR043504">
    <property type="entry name" value="Peptidase_S1_PA_chymotrypsin"/>
</dbReference>
<dbReference type="FunFam" id="2.40.10.10:FF:000038">
    <property type="entry name" value="Serine protease"/>
    <property type="match status" value="1"/>
</dbReference>
<dbReference type="Pfam" id="PF00089">
    <property type="entry name" value="Trypsin"/>
    <property type="match status" value="1"/>
</dbReference>
<dbReference type="GO" id="GO:0005576">
    <property type="term" value="C:extracellular region"/>
    <property type="evidence" value="ECO:0007669"/>
    <property type="project" value="UniProtKB-SubCell"/>
</dbReference>
<dbReference type="CDD" id="cd00190">
    <property type="entry name" value="Tryp_SPc"/>
    <property type="match status" value="1"/>
</dbReference>
<dbReference type="InterPro" id="IPR009003">
    <property type="entry name" value="Peptidase_S1_PA"/>
</dbReference>
<feature type="domain" description="Peptidase S1" evidence="6">
    <location>
        <begin position="202"/>
        <end position="466"/>
    </location>
</feature>
<reference evidence="8" key="2">
    <citation type="submission" date="2018-11" db="EMBL/GenBank/DDBJ databases">
        <title>Trombidioid mite genomics.</title>
        <authorList>
            <person name="Dong X."/>
        </authorList>
    </citation>
    <scope>NUCLEOTIDE SEQUENCE</scope>
    <source>
        <strain evidence="8">UoL-WK</strain>
    </source>
</reference>
<accession>A0A443R0S0</accession>
<comment type="caution">
    <text evidence="8">The sequence shown here is derived from an EMBL/GenBank/DDBJ whole genome shotgun (WGS) entry which is preliminary data.</text>
</comment>
<dbReference type="PANTHER" id="PTHR24258:SF129">
    <property type="entry name" value="LP15124P-RELATED"/>
    <property type="match status" value="1"/>
</dbReference>
<keyword evidence="5" id="KW-0732">Signal</keyword>
<evidence type="ECO:0000256" key="1">
    <source>
        <dbReference type="ARBA" id="ARBA00004613"/>
    </source>
</evidence>
<name>A0A443R0S0_9ACAR</name>
<dbReference type="GO" id="GO:0004252">
    <property type="term" value="F:serine-type endopeptidase activity"/>
    <property type="evidence" value="ECO:0007669"/>
    <property type="project" value="InterPro"/>
</dbReference>
<feature type="signal peptide" evidence="5">
    <location>
        <begin position="1"/>
        <end position="26"/>
    </location>
</feature>
<dbReference type="OrthoDB" id="5949700at2759"/>
<organism evidence="8 9">
    <name type="scientific">Dinothrombium tinctorium</name>
    <dbReference type="NCBI Taxonomy" id="1965070"/>
    <lineage>
        <taxon>Eukaryota</taxon>
        <taxon>Metazoa</taxon>
        <taxon>Ecdysozoa</taxon>
        <taxon>Arthropoda</taxon>
        <taxon>Chelicerata</taxon>
        <taxon>Arachnida</taxon>
        <taxon>Acari</taxon>
        <taxon>Acariformes</taxon>
        <taxon>Trombidiformes</taxon>
        <taxon>Prostigmata</taxon>
        <taxon>Anystina</taxon>
        <taxon>Parasitengona</taxon>
        <taxon>Trombidioidea</taxon>
        <taxon>Trombidiidae</taxon>
        <taxon>Dinothrombium</taxon>
    </lineage>
</organism>
<feature type="chain" id="PRO_5033430938" evidence="5">
    <location>
        <begin position="27"/>
        <end position="478"/>
    </location>
</feature>
<evidence type="ECO:0000256" key="4">
    <source>
        <dbReference type="SAM" id="MobiDB-lite"/>
    </source>
</evidence>
<proteinExistence type="predicted"/>
<dbReference type="InterPro" id="IPR001314">
    <property type="entry name" value="Peptidase_S1A"/>
</dbReference>
<dbReference type="SUPFAM" id="SSF50494">
    <property type="entry name" value="Trypsin-like serine proteases"/>
    <property type="match status" value="1"/>
</dbReference>
<evidence type="ECO:0000256" key="3">
    <source>
        <dbReference type="ARBA" id="ARBA00023157"/>
    </source>
</evidence>
<dbReference type="InterPro" id="IPR001254">
    <property type="entry name" value="Trypsin_dom"/>
</dbReference>
<dbReference type="PROSITE" id="PS50240">
    <property type="entry name" value="TRYPSIN_DOM"/>
    <property type="match status" value="1"/>
</dbReference>
<feature type="compositionally biased region" description="Polar residues" evidence="4">
    <location>
        <begin position="31"/>
        <end position="55"/>
    </location>
</feature>
<dbReference type="Proteomes" id="UP000285301">
    <property type="component" value="Unassembled WGS sequence"/>
</dbReference>
<evidence type="ECO:0000259" key="6">
    <source>
        <dbReference type="PROSITE" id="PS50240"/>
    </source>
</evidence>
<keyword evidence="9" id="KW-1185">Reference proteome</keyword>
<dbReference type="EMBL" id="NCKU01002745">
    <property type="protein sequence ID" value="RWS08879.1"/>
    <property type="molecule type" value="Genomic_DNA"/>
</dbReference>
<dbReference type="SMART" id="SM00020">
    <property type="entry name" value="Tryp_SPc"/>
    <property type="match status" value="1"/>
</dbReference>
<dbReference type="STRING" id="1965070.A0A443R0S0"/>
<dbReference type="InterPro" id="IPR041515">
    <property type="entry name" value="PPAF-2-like_Clip"/>
</dbReference>
<feature type="region of interest" description="Disordered" evidence="4">
    <location>
        <begin position="27"/>
        <end position="115"/>
    </location>
</feature>
<keyword evidence="3" id="KW-1015">Disulfide bond</keyword>
<dbReference type="PRINTS" id="PR00722">
    <property type="entry name" value="CHYMOTRYPSIN"/>
</dbReference>